<dbReference type="EMBL" id="CAXAMM010022481">
    <property type="protein sequence ID" value="CAK9052087.1"/>
    <property type="molecule type" value="Genomic_DNA"/>
</dbReference>
<accession>A0ABP0MMN8</accession>
<dbReference type="InterPro" id="IPR006620">
    <property type="entry name" value="Pro_4_hyd_alph"/>
</dbReference>
<gene>
    <name evidence="1" type="ORF">SCF082_LOCUS28526</name>
</gene>
<dbReference type="Gene3D" id="2.60.120.620">
    <property type="entry name" value="q2cbj1_9rhob like domain"/>
    <property type="match status" value="1"/>
</dbReference>
<dbReference type="SMART" id="SM00702">
    <property type="entry name" value="P4Hc"/>
    <property type="match status" value="1"/>
</dbReference>
<sequence>MESEERIDGGFVDQVADLIVDPAEVGVEDEQIKASTASGGKGRTLRAYNVLGDPEVIVVPDFVGAAEIEHLLKLAENGWEPSEVGSGVYRTKNEGQDLENQVSNIRTSYSCLIEPGHSDVVTAVELRLAALADMDIKFLEPLNMVRYAPGQFFKEHHDGRFRPITVFVYLNDIPPGEGGETFFPELNMKVVPRKGCAVMWKNIIGPQQEDHRMVHQGLPPKSAIKYGVNCFFNDKPMRRFIVEGSGSDPSTPTTSPTTFSAKITTLDPAEIASRYPAKQKHEGPGLCLRRLRISQDPPMWIVPNVVDTREAGRLMDLMDRQQGRVPPNGWRVPEGEDIQELMADLEGRLAAAAGDPGQPPLGDLELRRLPAEALSGASVVSRPKEVKPCRAVYLFLHDIPSDGAGELLFVKSKLQVRAREGFAVVWDMDSSEHQGLPPRNRARYGISCTFCL</sequence>
<dbReference type="PANTHER" id="PTHR10869">
    <property type="entry name" value="PROLYL 4-HYDROXYLASE ALPHA SUBUNIT"/>
    <property type="match status" value="1"/>
</dbReference>
<evidence type="ECO:0000313" key="1">
    <source>
        <dbReference type="EMBL" id="CAK9052087.1"/>
    </source>
</evidence>
<reference evidence="1 2" key="1">
    <citation type="submission" date="2024-02" db="EMBL/GenBank/DDBJ databases">
        <authorList>
            <person name="Chen Y."/>
            <person name="Shah S."/>
            <person name="Dougan E. K."/>
            <person name="Thang M."/>
            <person name="Chan C."/>
        </authorList>
    </citation>
    <scope>NUCLEOTIDE SEQUENCE [LARGE SCALE GENOMIC DNA]</scope>
</reference>
<name>A0ABP0MMN8_9DINO</name>
<dbReference type="InterPro" id="IPR044862">
    <property type="entry name" value="Pro_4_hyd_alph_FE2OG_OXY"/>
</dbReference>
<dbReference type="InterPro" id="IPR005123">
    <property type="entry name" value="Oxoglu/Fe-dep_dioxygenase_dom"/>
</dbReference>
<dbReference type="PANTHER" id="PTHR10869:SF246">
    <property type="entry name" value="TRANSMEMBRANE PROLYL 4-HYDROXYLASE"/>
    <property type="match status" value="1"/>
</dbReference>
<dbReference type="InterPro" id="IPR045054">
    <property type="entry name" value="P4HA-like"/>
</dbReference>
<comment type="caution">
    <text evidence="1">The sequence shown here is derived from an EMBL/GenBank/DDBJ whole genome shotgun (WGS) entry which is preliminary data.</text>
</comment>
<organism evidence="1 2">
    <name type="scientific">Durusdinium trenchii</name>
    <dbReference type="NCBI Taxonomy" id="1381693"/>
    <lineage>
        <taxon>Eukaryota</taxon>
        <taxon>Sar</taxon>
        <taxon>Alveolata</taxon>
        <taxon>Dinophyceae</taxon>
        <taxon>Suessiales</taxon>
        <taxon>Symbiodiniaceae</taxon>
        <taxon>Durusdinium</taxon>
    </lineage>
</organism>
<evidence type="ECO:0000313" key="2">
    <source>
        <dbReference type="Proteomes" id="UP001642464"/>
    </source>
</evidence>
<keyword evidence="2" id="KW-1185">Reference proteome</keyword>
<protein>
    <submittedName>
        <fullName evidence="1">Prolyl 4-hydroxylase 5 (AtP4H5)</fullName>
    </submittedName>
</protein>
<dbReference type="Proteomes" id="UP001642464">
    <property type="component" value="Unassembled WGS sequence"/>
</dbReference>
<dbReference type="PROSITE" id="PS51471">
    <property type="entry name" value="FE2OG_OXY"/>
    <property type="match status" value="1"/>
</dbReference>
<proteinExistence type="predicted"/>
<dbReference type="Pfam" id="PF13640">
    <property type="entry name" value="2OG-FeII_Oxy_3"/>
    <property type="match status" value="1"/>
</dbReference>